<dbReference type="STRING" id="230819.A0A5C3KR44"/>
<evidence type="ECO:0000313" key="12">
    <source>
        <dbReference type="EMBL" id="TFK23021.1"/>
    </source>
</evidence>
<dbReference type="SUPFAM" id="SSF81653">
    <property type="entry name" value="Calcium ATPase, transduction domain A"/>
    <property type="match status" value="1"/>
</dbReference>
<dbReference type="InterPro" id="IPR059000">
    <property type="entry name" value="ATPase_P-type_domA"/>
</dbReference>
<dbReference type="SUPFAM" id="SSF81665">
    <property type="entry name" value="Calcium ATPase, transmembrane domain M"/>
    <property type="match status" value="1"/>
</dbReference>
<sequence>MLRSLEIQLRDEDLYDKEIVDLETIAISDVLQVLQCDENGLSREEAKRRLRIFGPNQFRAATQNPVLQLLSFVWNPLAWAMEAAVVAAIIPSNGQLRTLAHCQHFRFIIPLLFINSAIGSYEEWNAENAEEGFVSGLPPQTAIVLRDNAWIQIESAYLVPGDIVSFKAGETVPADCRLLEAINVSIDQASLTGESLLQSKKEGDQCFLGSVCKQGEVVGVVISTGGNTFLGRFLTLLGTCDDDTTGRLEEIIAYISLVIMNIFMIGDLFNLDLDAGFRYQYCRTLSNIVDLITGRVHNGISTTSTFIVIIINFVIVKAIIHLVTLLVNAAHWLDEYKASITHLTAIGDLAGIIILCDGKARTNDSTIDRNTINTISHLSADEVILLAACVSHSKNPNHTDSGVASVDTAVFRRGITLLDFKPFNLADERTEITYREELTGKLNRVTIGLAGTILELCTQNKTNQLEKEVEDYAQNGLQVFAIAYAELQGRSNGNGFELIGLLANFDPPREPGVKVKVGASDQPTASENSGLGKFKNLYEMTMNAGPGSSATLADVFANDKSQIVRQLQALGDLFPKTGDGTSSKPNLSRMRGGIAVEGVVNIDRHAADTVLAELGLSTIFYAIRQSPNVIQCMRSYSIYACTAMICTVVCFTILAFTRELGISPFTVLLVALSLQEGASMALSLNRPMSTSDTWRLAGVLAYYATAFRHYPTVSA</sequence>
<evidence type="ECO:0000256" key="4">
    <source>
        <dbReference type="ARBA" id="ARBA00022692"/>
    </source>
</evidence>
<dbReference type="Gene3D" id="1.20.1110.10">
    <property type="entry name" value="Calcium-transporting ATPase, transmembrane domain"/>
    <property type="match status" value="1"/>
</dbReference>
<accession>A0A5C3KR44</accession>
<evidence type="ECO:0000256" key="6">
    <source>
        <dbReference type="ARBA" id="ARBA00022840"/>
    </source>
</evidence>
<comment type="similarity">
    <text evidence="2">Belongs to the cation transport ATPase (P-type) (TC 3.A.3) family. Type IIIA subfamily.</text>
</comment>
<keyword evidence="9 10" id="KW-0472">Membrane</keyword>
<dbReference type="Gene3D" id="3.40.50.1000">
    <property type="entry name" value="HAD superfamily/HAD-like"/>
    <property type="match status" value="1"/>
</dbReference>
<feature type="transmembrane region" description="Helical" evidence="10">
    <location>
        <begin position="251"/>
        <end position="269"/>
    </location>
</feature>
<dbReference type="Pfam" id="PF00122">
    <property type="entry name" value="E1-E2_ATPase"/>
    <property type="match status" value="1"/>
</dbReference>
<feature type="transmembrane region" description="Helical" evidence="10">
    <location>
        <begin position="306"/>
        <end position="327"/>
    </location>
</feature>
<evidence type="ECO:0000256" key="3">
    <source>
        <dbReference type="ARBA" id="ARBA00022553"/>
    </source>
</evidence>
<keyword evidence="13" id="KW-1185">Reference proteome</keyword>
<keyword evidence="8 10" id="KW-1133">Transmembrane helix</keyword>
<dbReference type="InterPro" id="IPR004014">
    <property type="entry name" value="ATPase_P-typ_cation-transptr_N"/>
</dbReference>
<dbReference type="PRINTS" id="PR00119">
    <property type="entry name" value="CATATPASE"/>
</dbReference>
<evidence type="ECO:0000256" key="5">
    <source>
        <dbReference type="ARBA" id="ARBA00022741"/>
    </source>
</evidence>
<feature type="domain" description="Cation-transporting P-type ATPase N-terminal" evidence="11">
    <location>
        <begin position="21"/>
        <end position="93"/>
    </location>
</feature>
<dbReference type="SMART" id="SM00831">
    <property type="entry name" value="Cation_ATPase_N"/>
    <property type="match status" value="1"/>
</dbReference>
<dbReference type="GO" id="GO:0016020">
    <property type="term" value="C:membrane"/>
    <property type="evidence" value="ECO:0007669"/>
    <property type="project" value="UniProtKB-SubCell"/>
</dbReference>
<evidence type="ECO:0000256" key="9">
    <source>
        <dbReference type="ARBA" id="ARBA00023136"/>
    </source>
</evidence>
<dbReference type="EMBL" id="ML210227">
    <property type="protein sequence ID" value="TFK23021.1"/>
    <property type="molecule type" value="Genomic_DNA"/>
</dbReference>
<evidence type="ECO:0000256" key="1">
    <source>
        <dbReference type="ARBA" id="ARBA00004141"/>
    </source>
</evidence>
<organism evidence="12 13">
    <name type="scientific">Coprinopsis marcescibilis</name>
    <name type="common">Agaric fungus</name>
    <name type="synonym">Psathyrella marcescibilis</name>
    <dbReference type="NCBI Taxonomy" id="230819"/>
    <lineage>
        <taxon>Eukaryota</taxon>
        <taxon>Fungi</taxon>
        <taxon>Dikarya</taxon>
        <taxon>Basidiomycota</taxon>
        <taxon>Agaricomycotina</taxon>
        <taxon>Agaricomycetes</taxon>
        <taxon>Agaricomycetidae</taxon>
        <taxon>Agaricales</taxon>
        <taxon>Agaricineae</taxon>
        <taxon>Psathyrellaceae</taxon>
        <taxon>Coprinopsis</taxon>
    </lineage>
</organism>
<keyword evidence="3" id="KW-0597">Phosphoprotein</keyword>
<evidence type="ECO:0000256" key="10">
    <source>
        <dbReference type="SAM" id="Phobius"/>
    </source>
</evidence>
<dbReference type="InterPro" id="IPR023299">
    <property type="entry name" value="ATPase_P-typ_cyto_dom_N"/>
</dbReference>
<dbReference type="InterPro" id="IPR023214">
    <property type="entry name" value="HAD_sf"/>
</dbReference>
<keyword evidence="4 10" id="KW-0812">Transmembrane</keyword>
<evidence type="ECO:0000256" key="2">
    <source>
        <dbReference type="ARBA" id="ARBA00008804"/>
    </source>
</evidence>
<dbReference type="SUPFAM" id="SSF81660">
    <property type="entry name" value="Metal cation-transporting ATPase, ATP-binding domain N"/>
    <property type="match status" value="1"/>
</dbReference>
<dbReference type="InterPro" id="IPR008250">
    <property type="entry name" value="ATPase_P-typ_transduc_dom_A_sf"/>
</dbReference>
<keyword evidence="5" id="KW-0547">Nucleotide-binding</keyword>
<dbReference type="Gene3D" id="2.70.150.10">
    <property type="entry name" value="Calcium-transporting ATPase, cytoplasmic transduction domain A"/>
    <property type="match status" value="1"/>
</dbReference>
<dbReference type="FunFam" id="2.70.150.10:FF:000042">
    <property type="entry name" value="Plasma membrane ATPase"/>
    <property type="match status" value="1"/>
</dbReference>
<protein>
    <recommendedName>
        <fullName evidence="11">Cation-transporting P-type ATPase N-terminal domain-containing protein</fullName>
    </recommendedName>
</protein>
<evidence type="ECO:0000313" key="13">
    <source>
        <dbReference type="Proteomes" id="UP000307440"/>
    </source>
</evidence>
<dbReference type="Proteomes" id="UP000307440">
    <property type="component" value="Unassembled WGS sequence"/>
</dbReference>
<dbReference type="Pfam" id="PF00690">
    <property type="entry name" value="Cation_ATPase_N"/>
    <property type="match status" value="1"/>
</dbReference>
<keyword evidence="7" id="KW-1278">Translocase</keyword>
<evidence type="ECO:0000256" key="7">
    <source>
        <dbReference type="ARBA" id="ARBA00022967"/>
    </source>
</evidence>
<dbReference type="PANTHER" id="PTHR42861">
    <property type="entry name" value="CALCIUM-TRANSPORTING ATPASE"/>
    <property type="match status" value="1"/>
</dbReference>
<dbReference type="InterPro" id="IPR023298">
    <property type="entry name" value="ATPase_P-typ_TM_dom_sf"/>
</dbReference>
<dbReference type="GO" id="GO:0005524">
    <property type="term" value="F:ATP binding"/>
    <property type="evidence" value="ECO:0007669"/>
    <property type="project" value="UniProtKB-KW"/>
</dbReference>
<name>A0A5C3KR44_COPMA</name>
<gene>
    <name evidence="12" type="ORF">FA15DRAFT_595059</name>
</gene>
<evidence type="ECO:0000256" key="8">
    <source>
        <dbReference type="ARBA" id="ARBA00022989"/>
    </source>
</evidence>
<proteinExistence type="inferred from homology"/>
<reference evidence="12 13" key="1">
    <citation type="journal article" date="2019" name="Nat. Ecol. Evol.">
        <title>Megaphylogeny resolves global patterns of mushroom evolution.</title>
        <authorList>
            <person name="Varga T."/>
            <person name="Krizsan K."/>
            <person name="Foldi C."/>
            <person name="Dima B."/>
            <person name="Sanchez-Garcia M."/>
            <person name="Sanchez-Ramirez S."/>
            <person name="Szollosi G.J."/>
            <person name="Szarkandi J.G."/>
            <person name="Papp V."/>
            <person name="Albert L."/>
            <person name="Andreopoulos W."/>
            <person name="Angelini C."/>
            <person name="Antonin V."/>
            <person name="Barry K.W."/>
            <person name="Bougher N.L."/>
            <person name="Buchanan P."/>
            <person name="Buyck B."/>
            <person name="Bense V."/>
            <person name="Catcheside P."/>
            <person name="Chovatia M."/>
            <person name="Cooper J."/>
            <person name="Damon W."/>
            <person name="Desjardin D."/>
            <person name="Finy P."/>
            <person name="Geml J."/>
            <person name="Haridas S."/>
            <person name="Hughes K."/>
            <person name="Justo A."/>
            <person name="Karasinski D."/>
            <person name="Kautmanova I."/>
            <person name="Kiss B."/>
            <person name="Kocsube S."/>
            <person name="Kotiranta H."/>
            <person name="LaButti K.M."/>
            <person name="Lechner B.E."/>
            <person name="Liimatainen K."/>
            <person name="Lipzen A."/>
            <person name="Lukacs Z."/>
            <person name="Mihaltcheva S."/>
            <person name="Morgado L.N."/>
            <person name="Niskanen T."/>
            <person name="Noordeloos M.E."/>
            <person name="Ohm R.A."/>
            <person name="Ortiz-Santana B."/>
            <person name="Ovrebo C."/>
            <person name="Racz N."/>
            <person name="Riley R."/>
            <person name="Savchenko A."/>
            <person name="Shiryaev A."/>
            <person name="Soop K."/>
            <person name="Spirin V."/>
            <person name="Szebenyi C."/>
            <person name="Tomsovsky M."/>
            <person name="Tulloss R.E."/>
            <person name="Uehling J."/>
            <person name="Grigoriev I.V."/>
            <person name="Vagvolgyi C."/>
            <person name="Papp T."/>
            <person name="Martin F.M."/>
            <person name="Miettinen O."/>
            <person name="Hibbett D.S."/>
            <person name="Nagy L.G."/>
        </authorList>
    </citation>
    <scope>NUCLEOTIDE SEQUENCE [LARGE SCALE GENOMIC DNA]</scope>
    <source>
        <strain evidence="12 13">CBS 121175</strain>
    </source>
</reference>
<evidence type="ECO:0000259" key="11">
    <source>
        <dbReference type="SMART" id="SM00831"/>
    </source>
</evidence>
<feature type="transmembrane region" description="Helical" evidence="10">
    <location>
        <begin position="636"/>
        <end position="656"/>
    </location>
</feature>
<dbReference type="Gene3D" id="3.40.1110.10">
    <property type="entry name" value="Calcium-transporting ATPase, cytoplasmic domain N"/>
    <property type="match status" value="1"/>
</dbReference>
<dbReference type="OrthoDB" id="116380at2759"/>
<dbReference type="AlphaFoldDB" id="A0A5C3KR44"/>
<keyword evidence="6" id="KW-0067">ATP-binding</keyword>
<dbReference type="GO" id="GO:0006811">
    <property type="term" value="P:monoatomic ion transport"/>
    <property type="evidence" value="ECO:0007669"/>
    <property type="project" value="UniProtKB-ARBA"/>
</dbReference>
<comment type="subcellular location">
    <subcellularLocation>
        <location evidence="1">Membrane</location>
        <topology evidence="1">Multi-pass membrane protein</topology>
    </subcellularLocation>
</comment>